<evidence type="ECO:0000256" key="1">
    <source>
        <dbReference type="SAM" id="Phobius"/>
    </source>
</evidence>
<feature type="transmembrane region" description="Helical" evidence="1">
    <location>
        <begin position="21"/>
        <end position="38"/>
    </location>
</feature>
<evidence type="ECO:0000313" key="2">
    <source>
        <dbReference type="EMBL" id="EMS31013.1"/>
    </source>
</evidence>
<dbReference type="STRING" id="1239962.C943_02709"/>
<dbReference type="EMBL" id="AMZY02000024">
    <property type="protein sequence ID" value="EMS31013.1"/>
    <property type="molecule type" value="Genomic_DNA"/>
</dbReference>
<sequence length="39" mass="4409">MVVVTKKKIKRRKAMSAMEPVLISGGFLFLLLAITLQLY</sequence>
<gene>
    <name evidence="2" type="ORF">C943_02709</name>
</gene>
<dbReference type="Proteomes" id="UP000010953">
    <property type="component" value="Unassembled WGS sequence"/>
</dbReference>
<proteinExistence type="predicted"/>
<dbReference type="InParanoid" id="M7X8G8"/>
<keyword evidence="1" id="KW-1133">Transmembrane helix</keyword>
<protein>
    <submittedName>
        <fullName evidence="2">Uncharacterized protein</fullName>
    </submittedName>
</protein>
<evidence type="ECO:0000313" key="3">
    <source>
        <dbReference type="Proteomes" id="UP000010953"/>
    </source>
</evidence>
<keyword evidence="1" id="KW-0812">Transmembrane</keyword>
<keyword evidence="1" id="KW-0472">Membrane</keyword>
<keyword evidence="3" id="KW-1185">Reference proteome</keyword>
<dbReference type="AlphaFoldDB" id="M7X8G8"/>
<name>M7X8G8_9BACT</name>
<comment type="caution">
    <text evidence="2">The sequence shown here is derived from an EMBL/GenBank/DDBJ whole genome shotgun (WGS) entry which is preliminary data.</text>
</comment>
<accession>M7X8G8</accession>
<reference evidence="2" key="1">
    <citation type="submission" date="2013-01" db="EMBL/GenBank/DDBJ databases">
        <title>Genome assembly of Mariniradius saccharolyticus AK6.</title>
        <authorList>
            <person name="Vaidya B."/>
            <person name="Khatri I."/>
            <person name="Tanuku N.R.S."/>
            <person name="Subramanian S."/>
            <person name="Pinnaka A."/>
        </authorList>
    </citation>
    <scope>NUCLEOTIDE SEQUENCE [LARGE SCALE GENOMIC DNA]</scope>
    <source>
        <strain evidence="2">AK6</strain>
    </source>
</reference>
<organism evidence="2 3">
    <name type="scientific">Mariniradius saccharolyticus AK6</name>
    <dbReference type="NCBI Taxonomy" id="1239962"/>
    <lineage>
        <taxon>Bacteria</taxon>
        <taxon>Pseudomonadati</taxon>
        <taxon>Bacteroidota</taxon>
        <taxon>Cytophagia</taxon>
        <taxon>Cytophagales</taxon>
        <taxon>Cyclobacteriaceae</taxon>
        <taxon>Mariniradius</taxon>
    </lineage>
</organism>